<keyword evidence="3" id="KW-0472">Membrane</keyword>
<gene>
    <name evidence="6" type="ORF">SBRCBS47491_004253</name>
</gene>
<feature type="compositionally biased region" description="Polar residues" evidence="4">
    <location>
        <begin position="96"/>
        <end position="108"/>
    </location>
</feature>
<comment type="subcellular location">
    <subcellularLocation>
        <location evidence="1">Membrane</location>
        <topology evidence="1">Single-pass membrane protein</topology>
    </subcellularLocation>
</comment>
<evidence type="ECO:0000256" key="3">
    <source>
        <dbReference type="ARBA" id="ARBA00022989"/>
    </source>
</evidence>
<feature type="region of interest" description="Disordered" evidence="4">
    <location>
        <begin position="58"/>
        <end position="130"/>
    </location>
</feature>
<evidence type="ECO:0000256" key="4">
    <source>
        <dbReference type="SAM" id="MobiDB-lite"/>
    </source>
</evidence>
<reference evidence="6 7" key="1">
    <citation type="submission" date="2024-01" db="EMBL/GenBank/DDBJ databases">
        <authorList>
            <person name="Allen C."/>
            <person name="Tagirdzhanova G."/>
        </authorList>
    </citation>
    <scope>NUCLEOTIDE SEQUENCE [LARGE SCALE GENOMIC DNA]</scope>
</reference>
<feature type="compositionally biased region" description="Low complexity" evidence="4">
    <location>
        <begin position="85"/>
        <end position="95"/>
    </location>
</feature>
<protein>
    <recommendedName>
        <fullName evidence="8">Glycosyltransferase family 92 protein</fullName>
    </recommendedName>
</protein>
<feature type="compositionally biased region" description="Basic and acidic residues" evidence="4">
    <location>
        <begin position="69"/>
        <end position="84"/>
    </location>
</feature>
<organism evidence="6 7">
    <name type="scientific">Sporothrix bragantina</name>
    <dbReference type="NCBI Taxonomy" id="671064"/>
    <lineage>
        <taxon>Eukaryota</taxon>
        <taxon>Fungi</taxon>
        <taxon>Dikarya</taxon>
        <taxon>Ascomycota</taxon>
        <taxon>Pezizomycotina</taxon>
        <taxon>Sordariomycetes</taxon>
        <taxon>Sordariomycetidae</taxon>
        <taxon>Ophiostomatales</taxon>
        <taxon>Ophiostomataceae</taxon>
        <taxon>Sporothrix</taxon>
    </lineage>
</organism>
<name>A0ABP0BLZ8_9PEZI</name>
<evidence type="ECO:0000256" key="1">
    <source>
        <dbReference type="ARBA" id="ARBA00004167"/>
    </source>
</evidence>
<feature type="chain" id="PRO_5046612795" description="Glycosyltransferase family 92 protein" evidence="5">
    <location>
        <begin position="35"/>
        <end position="425"/>
    </location>
</feature>
<keyword evidence="5" id="KW-0732">Signal</keyword>
<accession>A0ABP0BLZ8</accession>
<comment type="caution">
    <text evidence="6">The sequence shown here is derived from an EMBL/GenBank/DDBJ whole genome shotgun (WGS) entry which is preliminary data.</text>
</comment>
<dbReference type="InterPro" id="IPR029044">
    <property type="entry name" value="Nucleotide-diphossugar_trans"/>
</dbReference>
<keyword evidence="3" id="KW-1133">Transmembrane helix</keyword>
<dbReference type="Proteomes" id="UP001642406">
    <property type="component" value="Unassembled WGS sequence"/>
</dbReference>
<dbReference type="PANTHER" id="PTHR21461">
    <property type="entry name" value="GLYCOSYLTRANSFERASE FAMILY 92 PROTEIN"/>
    <property type="match status" value="1"/>
</dbReference>
<keyword evidence="7" id="KW-1185">Reference proteome</keyword>
<evidence type="ECO:0000313" key="7">
    <source>
        <dbReference type="Proteomes" id="UP001642406"/>
    </source>
</evidence>
<keyword evidence="2" id="KW-0812">Transmembrane</keyword>
<sequence>MMRGLPIRPLFFAAFVATLLIALMVYQRDNLAAGYDNVVDKVKSTAASAADAAADATKNLPLPFSDENAENKSTEDSADNKTEDNNNNNNNNNNNGTPESNTDGTTENTADKTESTKVADTTPLFGSDAVPQLQKPVDNYISVCLAIKDQRLDLPEFLHHHYYNMGVGHFFIMDDGSEPPLSEMTEEELTIPKDAIEFHYYTPKEHVRWMQYTMYNACIKLARNESKAVDTTWMAFIDADEYIDAPGPQTLREVLEDFSRIEAIGSVALNWRIHSSNGHLTRQPSTIAAYTECIYDDPEHNGNGTNNRHVKSIVKVDLFKQPRDPHSFYLLPGHITVGEHGDVVPEFLRSPITRDKLALHHYAVKSKAEYEEKMARGSGMSNHKGWDIWELYETKNPHVPCPEMLRWAPKTTEAKPQVEATAQKP</sequence>
<proteinExistence type="predicted"/>
<feature type="signal peptide" evidence="5">
    <location>
        <begin position="1"/>
        <end position="34"/>
    </location>
</feature>
<evidence type="ECO:0000256" key="5">
    <source>
        <dbReference type="SAM" id="SignalP"/>
    </source>
</evidence>
<evidence type="ECO:0008006" key="8">
    <source>
        <dbReference type="Google" id="ProtNLM"/>
    </source>
</evidence>
<dbReference type="EMBL" id="CAWUHC010000031">
    <property type="protein sequence ID" value="CAK7220629.1"/>
    <property type="molecule type" value="Genomic_DNA"/>
</dbReference>
<dbReference type="PANTHER" id="PTHR21461:SF69">
    <property type="entry name" value="GLYCOSYLTRANSFERASE FAMILY 92 PROTEIN"/>
    <property type="match status" value="1"/>
</dbReference>
<evidence type="ECO:0000313" key="6">
    <source>
        <dbReference type="EMBL" id="CAK7220629.1"/>
    </source>
</evidence>
<evidence type="ECO:0000256" key="2">
    <source>
        <dbReference type="ARBA" id="ARBA00022692"/>
    </source>
</evidence>
<dbReference type="Pfam" id="PF13704">
    <property type="entry name" value="Glyco_tranf_2_4"/>
    <property type="match status" value="1"/>
</dbReference>
<dbReference type="SUPFAM" id="SSF53448">
    <property type="entry name" value="Nucleotide-diphospho-sugar transferases"/>
    <property type="match status" value="1"/>
</dbReference>